<dbReference type="EMBL" id="QRDT01000006">
    <property type="protein sequence ID" value="RED37800.1"/>
    <property type="molecule type" value="Genomic_DNA"/>
</dbReference>
<evidence type="ECO:0000313" key="11">
    <source>
        <dbReference type="Proteomes" id="UP000252631"/>
    </source>
</evidence>
<keyword evidence="5" id="KW-0378">Hydrolase</keyword>
<dbReference type="InterPro" id="IPR002509">
    <property type="entry name" value="NODB_dom"/>
</dbReference>
<dbReference type="OrthoDB" id="276604at2"/>
<dbReference type="GO" id="GO:0005975">
    <property type="term" value="P:carbohydrate metabolic process"/>
    <property type="evidence" value="ECO:0007669"/>
    <property type="project" value="InterPro"/>
</dbReference>
<name>A0A336JKR9_9BRAD</name>
<comment type="function">
    <text evidence="1">Is involved in generating a small heat-stable compound (Nod), an acylated oligomer of N-acetylglucosamine, that stimulates mitosis in various plant protoplasts.</text>
</comment>
<organism evidence="10 11">
    <name type="scientific">Rhodopseudomonas pentothenatexigens</name>
    <dbReference type="NCBI Taxonomy" id="999699"/>
    <lineage>
        <taxon>Bacteria</taxon>
        <taxon>Pseudomonadati</taxon>
        <taxon>Pseudomonadota</taxon>
        <taxon>Alphaproteobacteria</taxon>
        <taxon>Hyphomicrobiales</taxon>
        <taxon>Nitrobacteraceae</taxon>
        <taxon>Rhodopseudomonas</taxon>
    </lineage>
</organism>
<evidence type="ECO:0000259" key="8">
    <source>
        <dbReference type="PROSITE" id="PS51677"/>
    </source>
</evidence>
<evidence type="ECO:0000313" key="10">
    <source>
        <dbReference type="EMBL" id="SSW90300.1"/>
    </source>
</evidence>
<dbReference type="Gene3D" id="3.20.20.370">
    <property type="entry name" value="Glycoside hydrolase/deacetylase"/>
    <property type="match status" value="1"/>
</dbReference>
<dbReference type="Pfam" id="PF01522">
    <property type="entry name" value="Polysacc_deac_1"/>
    <property type="match status" value="1"/>
</dbReference>
<keyword evidence="12" id="KW-1185">Reference proteome</keyword>
<comment type="similarity">
    <text evidence="2">Belongs to the polysaccharide deacetylase family.</text>
</comment>
<protein>
    <recommendedName>
        <fullName evidence="3">Chitooligosaccharide deacetylase</fullName>
    </recommendedName>
    <alternativeName>
        <fullName evidence="6">Nodulation protein B</fullName>
    </alternativeName>
</protein>
<evidence type="ECO:0000256" key="2">
    <source>
        <dbReference type="ARBA" id="ARBA00010973"/>
    </source>
</evidence>
<keyword evidence="4" id="KW-0479">Metal-binding</keyword>
<dbReference type="SUPFAM" id="SSF88713">
    <property type="entry name" value="Glycoside hydrolase/deacetylase"/>
    <property type="match status" value="1"/>
</dbReference>
<dbReference type="CDD" id="cd10917">
    <property type="entry name" value="CE4_NodB_like_6s_7s"/>
    <property type="match status" value="1"/>
</dbReference>
<dbReference type="RefSeq" id="WP_114357492.1">
    <property type="nucleotide sequence ID" value="NZ_QRDT01000006.1"/>
</dbReference>
<evidence type="ECO:0000256" key="5">
    <source>
        <dbReference type="ARBA" id="ARBA00022801"/>
    </source>
</evidence>
<dbReference type="AlphaFoldDB" id="A0A336JKR9"/>
<evidence type="ECO:0000256" key="6">
    <source>
        <dbReference type="ARBA" id="ARBA00032976"/>
    </source>
</evidence>
<feature type="domain" description="NodB homology" evidence="8">
    <location>
        <begin position="143"/>
        <end position="323"/>
    </location>
</feature>
<sequence length="362" mass="37728">MRKFAVLAAGCSTLAVLVGFGAGRAWFTLTPAQLDAARAPAAAEELTTGTIAARWPTPGGVPAGSSNGATPAPTIQPARATVDPAIGAKPAALPAPAPAPVRQAQACSNPNALGISRTVEIDTAGGPGLGMSQYRDYDFLQPGEVALTFDDGPWPVNTPAVLAALAAQCVKAVFFPVGKHASWHPAILKQVIAAGHTVGSHTWSHVNLASKPFAEAKGEIEKGISGVVQAAGQPTAPFFRFPQLRQTPELKAYLGERNVATFSIDVDSEDFRIHKPDQLVAGVMAKLKKAGKGILLMHDFQKSTAQAMPELLAQLKAGGYKIVFITAKDRVTTLPEYDAQVAPAQPVASTAKPIANVIRTVD</sequence>
<evidence type="ECO:0000256" key="7">
    <source>
        <dbReference type="SAM" id="MobiDB-lite"/>
    </source>
</evidence>
<dbReference type="GO" id="GO:0046872">
    <property type="term" value="F:metal ion binding"/>
    <property type="evidence" value="ECO:0007669"/>
    <property type="project" value="UniProtKB-KW"/>
</dbReference>
<reference evidence="10 11" key="1">
    <citation type="submission" date="2017-08" db="EMBL/GenBank/DDBJ databases">
        <authorList>
            <person name="de Groot N.N."/>
        </authorList>
    </citation>
    <scope>NUCLEOTIDE SEQUENCE [LARGE SCALE GENOMIC DNA]</scope>
    <source>
        <strain evidence="10 11">JA575</strain>
    </source>
</reference>
<dbReference type="Proteomes" id="UP000256343">
    <property type="component" value="Unassembled WGS sequence"/>
</dbReference>
<reference evidence="9 12" key="2">
    <citation type="submission" date="2018-07" db="EMBL/GenBank/DDBJ databases">
        <title>Genomic Encyclopedia of Archaeal and Bacterial Type Strains, Phase II (KMG-II): from individual species to whole genera.</title>
        <authorList>
            <person name="Goeker M."/>
        </authorList>
    </citation>
    <scope>NUCLEOTIDE SEQUENCE [LARGE SCALE GENOMIC DNA]</scope>
    <source>
        <strain evidence="9 12">JA575</strain>
    </source>
</reference>
<proteinExistence type="inferred from homology"/>
<evidence type="ECO:0000256" key="3">
    <source>
        <dbReference type="ARBA" id="ARBA00020071"/>
    </source>
</evidence>
<evidence type="ECO:0000313" key="12">
    <source>
        <dbReference type="Proteomes" id="UP000256343"/>
    </source>
</evidence>
<feature type="region of interest" description="Disordered" evidence="7">
    <location>
        <begin position="53"/>
        <end position="76"/>
    </location>
</feature>
<accession>A0A336JKR9</accession>
<evidence type="ECO:0000256" key="4">
    <source>
        <dbReference type="ARBA" id="ARBA00022723"/>
    </source>
</evidence>
<dbReference type="InterPro" id="IPR050248">
    <property type="entry name" value="Polysacc_deacetylase_ArnD"/>
</dbReference>
<dbReference type="EMBL" id="UFQQ01000006">
    <property type="protein sequence ID" value="SSW90300.1"/>
    <property type="molecule type" value="Genomic_DNA"/>
</dbReference>
<dbReference type="Proteomes" id="UP000252631">
    <property type="component" value="Unassembled WGS sequence"/>
</dbReference>
<evidence type="ECO:0000313" key="9">
    <source>
        <dbReference type="EMBL" id="RED37800.1"/>
    </source>
</evidence>
<dbReference type="PANTHER" id="PTHR10587:SF133">
    <property type="entry name" value="CHITIN DEACETYLASE 1-RELATED"/>
    <property type="match status" value="1"/>
</dbReference>
<evidence type="ECO:0000256" key="1">
    <source>
        <dbReference type="ARBA" id="ARBA00003236"/>
    </source>
</evidence>
<dbReference type="GO" id="GO:0016810">
    <property type="term" value="F:hydrolase activity, acting on carbon-nitrogen (but not peptide) bonds"/>
    <property type="evidence" value="ECO:0007669"/>
    <property type="project" value="InterPro"/>
</dbReference>
<gene>
    <name evidence="9" type="ORF">BJ125_106124</name>
    <name evidence="10" type="ORF">SAMN05892882_106124</name>
</gene>
<dbReference type="GO" id="GO:0016020">
    <property type="term" value="C:membrane"/>
    <property type="evidence" value="ECO:0007669"/>
    <property type="project" value="TreeGrafter"/>
</dbReference>
<dbReference type="InterPro" id="IPR011330">
    <property type="entry name" value="Glyco_hydro/deAcase_b/a-brl"/>
</dbReference>
<dbReference type="PROSITE" id="PS51677">
    <property type="entry name" value="NODB"/>
    <property type="match status" value="1"/>
</dbReference>
<dbReference type="PANTHER" id="PTHR10587">
    <property type="entry name" value="GLYCOSYL TRANSFERASE-RELATED"/>
    <property type="match status" value="1"/>
</dbReference>